<evidence type="ECO:0000256" key="1">
    <source>
        <dbReference type="SAM" id="MobiDB-lite"/>
    </source>
</evidence>
<protein>
    <submittedName>
        <fullName evidence="2">Uncharacterized protein</fullName>
    </submittedName>
</protein>
<evidence type="ECO:0000313" key="2">
    <source>
        <dbReference type="EMBL" id="VFQ95471.1"/>
    </source>
</evidence>
<feature type="compositionally biased region" description="Basic and acidic residues" evidence="1">
    <location>
        <begin position="15"/>
        <end position="24"/>
    </location>
</feature>
<name>A0A484N2E9_9ASTE</name>
<reference evidence="2 3" key="1">
    <citation type="submission" date="2018-04" db="EMBL/GenBank/DDBJ databases">
        <authorList>
            <person name="Vogel A."/>
        </authorList>
    </citation>
    <scope>NUCLEOTIDE SEQUENCE [LARGE SCALE GENOMIC DNA]</scope>
</reference>
<dbReference type="EMBL" id="OOIL02005599">
    <property type="protein sequence ID" value="VFQ95471.1"/>
    <property type="molecule type" value="Genomic_DNA"/>
</dbReference>
<organism evidence="2 3">
    <name type="scientific">Cuscuta campestris</name>
    <dbReference type="NCBI Taxonomy" id="132261"/>
    <lineage>
        <taxon>Eukaryota</taxon>
        <taxon>Viridiplantae</taxon>
        <taxon>Streptophyta</taxon>
        <taxon>Embryophyta</taxon>
        <taxon>Tracheophyta</taxon>
        <taxon>Spermatophyta</taxon>
        <taxon>Magnoliopsida</taxon>
        <taxon>eudicotyledons</taxon>
        <taxon>Gunneridae</taxon>
        <taxon>Pentapetalae</taxon>
        <taxon>asterids</taxon>
        <taxon>lamiids</taxon>
        <taxon>Solanales</taxon>
        <taxon>Convolvulaceae</taxon>
        <taxon>Cuscuteae</taxon>
        <taxon>Cuscuta</taxon>
        <taxon>Cuscuta subgen. Grammica</taxon>
        <taxon>Cuscuta sect. Cleistogrammica</taxon>
    </lineage>
</organism>
<dbReference type="AlphaFoldDB" id="A0A484N2E9"/>
<accession>A0A484N2E9</accession>
<feature type="region of interest" description="Disordered" evidence="1">
    <location>
        <begin position="1"/>
        <end position="24"/>
    </location>
</feature>
<evidence type="ECO:0000313" key="3">
    <source>
        <dbReference type="Proteomes" id="UP000595140"/>
    </source>
</evidence>
<proteinExistence type="predicted"/>
<sequence length="68" mass="8172">MNWYHVNQHQHLRRTLSEPEPRREAIRDEIQRNHDLRRAVMMALFFGKANSSRSSLRQLRTAVMMALL</sequence>
<dbReference type="Proteomes" id="UP000595140">
    <property type="component" value="Unassembled WGS sequence"/>
</dbReference>
<keyword evidence="3" id="KW-1185">Reference proteome</keyword>
<gene>
    <name evidence="2" type="ORF">CCAM_LOCUS37247</name>
</gene>